<organism evidence="1">
    <name type="scientific">Tetraselmis sp. GSL018</name>
    <dbReference type="NCBI Taxonomy" id="582737"/>
    <lineage>
        <taxon>Eukaryota</taxon>
        <taxon>Viridiplantae</taxon>
        <taxon>Chlorophyta</taxon>
        <taxon>core chlorophytes</taxon>
        <taxon>Chlorodendrophyceae</taxon>
        <taxon>Chlorodendrales</taxon>
        <taxon>Chlorodendraceae</taxon>
        <taxon>Tetraselmis</taxon>
    </lineage>
</organism>
<proteinExistence type="predicted"/>
<dbReference type="AlphaFoldDB" id="A0A061RTP7"/>
<feature type="non-terminal residue" evidence="1">
    <location>
        <position position="59"/>
    </location>
</feature>
<dbReference type="EMBL" id="GBEZ01009349">
    <property type="protein sequence ID" value="JAC76232.1"/>
    <property type="molecule type" value="Transcribed_RNA"/>
</dbReference>
<gene>
    <name evidence="1" type="ORF">TSPGSL018_20746</name>
</gene>
<evidence type="ECO:0000313" key="1">
    <source>
        <dbReference type="EMBL" id="JAC76232.1"/>
    </source>
</evidence>
<accession>A0A061RTP7</accession>
<sequence length="59" mass="6768">MSRVQKRTTRRQLEDMETFWDLHSAQIASVKELLDWKDELVHRGALPSSTLASLALITS</sequence>
<reference evidence="1" key="1">
    <citation type="submission" date="2014-05" db="EMBL/GenBank/DDBJ databases">
        <title>The transcriptome of the halophilic microalga Tetraselmis sp. GSL018 isolated from the Great Salt Lake, Utah.</title>
        <authorList>
            <person name="Jinkerson R.E."/>
            <person name="D'Adamo S."/>
            <person name="Posewitz M.C."/>
        </authorList>
    </citation>
    <scope>NUCLEOTIDE SEQUENCE</scope>
    <source>
        <strain evidence="1">GSL018</strain>
    </source>
</reference>
<name>A0A061RTP7_9CHLO</name>
<protein>
    <submittedName>
        <fullName evidence="1">Uncharacterized protein</fullName>
    </submittedName>
</protein>